<dbReference type="AlphaFoldDB" id="A0A0E3SNT1"/>
<proteinExistence type="predicted"/>
<reference evidence="1" key="1">
    <citation type="submission" date="2014-07" db="EMBL/GenBank/DDBJ databases">
        <title>Methanogenic archaea and the global carbon cycle.</title>
        <authorList>
            <person name="Henriksen J.R."/>
            <person name="Luke J."/>
            <person name="Reinhart S."/>
            <person name="Benedict M.N."/>
            <person name="Youngblut N.D."/>
            <person name="Metcalf M.E."/>
            <person name="Whitaker R.J."/>
            <person name="Metcalf W.W."/>
        </authorList>
    </citation>
    <scope>NUCLEOTIDE SEQUENCE [LARGE SCALE GENOMIC DNA]</scope>
    <source>
        <strain evidence="1">3</strain>
    </source>
</reference>
<dbReference type="Proteomes" id="UP000033066">
    <property type="component" value="Chromosome"/>
</dbReference>
<dbReference type="Gene3D" id="2.60.40.10">
    <property type="entry name" value="Immunoglobulins"/>
    <property type="match status" value="1"/>
</dbReference>
<dbReference type="STRING" id="1434107.MSBR3_2425"/>
<dbReference type="KEGG" id="mbak:MSBR3_2425"/>
<sequence length="1018" mass="111017">MKQRLIQLSAIFIIFLLSGIGCAFAEPIHFDIGNMSANVTYNETGPFRPGDVVNIMADFNNSVDHANISFTNDSGSDLGTEALMTKIDADSFGFDYEIPEAILNDGPLGVKISPFDATGTNMLGADEFLSDSDAFELDPEGDSNISVTYNKTNVIPGDIVNVMVNFNESVANASILITNKTGSPLVNALMDPLDVDDNSFTYNYAIPLDIIRGNLSVDINASDATGAMLLDGKPLADPNAFVFDPHGYLDIFVTHNGTGTLRPGDVIRILANFSMPVDHANISIGDSLPGASNANLVGADFVTDYPMTEIDDDTFAYDFDIPEDISGPLDIDVSGFDDDGNLLGDESFPDEFDVGDPYISVVTPSSEFAAKKCVDFNFTAYDTYGQSGGQLTYTFYLNGVQKSSGVITSGQYKQFEYDLSDGKHTWEIKTRDSYGNTHTTGSRSLYVDTKCPSVTLTSPQDCYKELIGATEFNFTCNDDLATQYSDLDLSYQLYIDGQLAENFSGYSYPWNEFSGSAKSGESIVKELELDDGAHNWSVYVEDGAGNKATSEVRDFYVSLDGFVVNLESPSGGYVPAKPTFTFTVQGQNGEGAGLPFNYKLLIDGKEVDASCNQKDEDLACCDDDASCDLGDFTLGEDNYSVTASVKDGTNKNWTVIITDCTSGKTYQPDTHSFSVDSVAPACVANLNVEDALGQTFWQYVNDYPGLMVSWDASTDKDLADMPYEVYISSSKPGCIEDMQIVNTTGLETHTDGTQTPNQKLENSSVTSLCIEAIDGKDLIYGKDYWVAVIARDNASNYNSKFSVCGPVRTYEDMTLTLEDGWNLKSVPKALVDDCSEDVFGKDSTVIYWDGSCWQFPDDIEPCKGYWVYTAEPLMTNVKFKGMSSNSTSPYAPASLELCAGWNMIGHTSSYYAPWSTTLSSLNDFEALGDYRFSNLMTYDPGEGWGGIIPSVSDLMGNESTMQYLSSDDPRPVGALQTDFCMVPGQGYWIFMKDKGTYASIENSYKPDIMSDYSGMEGM</sequence>
<dbReference type="GeneID" id="24790024"/>
<keyword evidence="2" id="KW-1185">Reference proteome</keyword>
<dbReference type="OrthoDB" id="59577at2157"/>
<dbReference type="EMBL" id="CP009517">
    <property type="protein sequence ID" value="AKB83003.1"/>
    <property type="molecule type" value="Genomic_DNA"/>
</dbReference>
<gene>
    <name evidence="1" type="ORF">MSBR3_2425</name>
</gene>
<evidence type="ECO:0000313" key="2">
    <source>
        <dbReference type="Proteomes" id="UP000033066"/>
    </source>
</evidence>
<dbReference type="InterPro" id="IPR013783">
    <property type="entry name" value="Ig-like_fold"/>
</dbReference>
<accession>A0A0E3SNT1</accession>
<dbReference type="PROSITE" id="PS51257">
    <property type="entry name" value="PROKAR_LIPOPROTEIN"/>
    <property type="match status" value="1"/>
</dbReference>
<dbReference type="RefSeq" id="WP_155396817.1">
    <property type="nucleotide sequence ID" value="NZ_CP009517.1"/>
</dbReference>
<dbReference type="PATRIC" id="fig|1434107.4.peg.3065"/>
<name>A0A0E3SNT1_METBA</name>
<dbReference type="HOGENOM" id="CLU_319267_0_0_2"/>
<organism evidence="1 2">
    <name type="scientific">Methanosarcina barkeri 3</name>
    <dbReference type="NCBI Taxonomy" id="1434107"/>
    <lineage>
        <taxon>Archaea</taxon>
        <taxon>Methanobacteriati</taxon>
        <taxon>Methanobacteriota</taxon>
        <taxon>Stenosarchaea group</taxon>
        <taxon>Methanomicrobia</taxon>
        <taxon>Methanosarcinales</taxon>
        <taxon>Methanosarcinaceae</taxon>
        <taxon>Methanosarcina</taxon>
    </lineage>
</organism>
<protein>
    <submittedName>
        <fullName evidence="1">Uncharacterized protein</fullName>
    </submittedName>
</protein>
<evidence type="ECO:0000313" key="1">
    <source>
        <dbReference type="EMBL" id="AKB83003.1"/>
    </source>
</evidence>